<dbReference type="InterPro" id="IPR003838">
    <property type="entry name" value="ABC3_permease_C"/>
</dbReference>
<feature type="domain" description="ABC3 transporter permease C-terminal" evidence="8">
    <location>
        <begin position="287"/>
        <end position="400"/>
    </location>
</feature>
<keyword evidence="4 7" id="KW-1133">Transmembrane helix</keyword>
<feature type="transmembrane region" description="Helical" evidence="7">
    <location>
        <begin position="21"/>
        <end position="41"/>
    </location>
</feature>
<protein>
    <submittedName>
        <fullName evidence="10">Multidrug ABC transporter substrate-binding protein</fullName>
    </submittedName>
</protein>
<dbReference type="PANTHER" id="PTHR30572">
    <property type="entry name" value="MEMBRANE COMPONENT OF TRANSPORTER-RELATED"/>
    <property type="match status" value="1"/>
</dbReference>
<dbReference type="Pfam" id="PF12704">
    <property type="entry name" value="MacB_PCD"/>
    <property type="match status" value="1"/>
</dbReference>
<name>A0A809RDN9_9PROT</name>
<feature type="domain" description="MacB-like periplasmic core" evidence="9">
    <location>
        <begin position="21"/>
        <end position="246"/>
    </location>
</feature>
<feature type="transmembrane region" description="Helical" evidence="7">
    <location>
        <begin position="329"/>
        <end position="358"/>
    </location>
</feature>
<keyword evidence="2" id="KW-1003">Cell membrane</keyword>
<keyword evidence="5 7" id="KW-0472">Membrane</keyword>
<feature type="transmembrane region" description="Helical" evidence="7">
    <location>
        <begin position="280"/>
        <end position="308"/>
    </location>
</feature>
<accession>A0A809RDN9</accession>
<evidence type="ECO:0000256" key="3">
    <source>
        <dbReference type="ARBA" id="ARBA00022692"/>
    </source>
</evidence>
<evidence type="ECO:0000256" key="5">
    <source>
        <dbReference type="ARBA" id="ARBA00023136"/>
    </source>
</evidence>
<evidence type="ECO:0000313" key="11">
    <source>
        <dbReference type="Proteomes" id="UP000463939"/>
    </source>
</evidence>
<organism evidence="10 11">
    <name type="scientific">Sulfuriferula nivalis</name>
    <dbReference type="NCBI Taxonomy" id="2675298"/>
    <lineage>
        <taxon>Bacteria</taxon>
        <taxon>Pseudomonadati</taxon>
        <taxon>Pseudomonadota</taxon>
        <taxon>Betaproteobacteria</taxon>
        <taxon>Nitrosomonadales</taxon>
        <taxon>Sulfuricellaceae</taxon>
        <taxon>Sulfuriferula</taxon>
    </lineage>
</organism>
<evidence type="ECO:0000259" key="9">
    <source>
        <dbReference type="Pfam" id="PF12704"/>
    </source>
</evidence>
<reference evidence="11" key="1">
    <citation type="submission" date="2019-11" db="EMBL/GenBank/DDBJ databases">
        <title>Isolation and characterization of a novel species in the genus Sulfuriferula.</title>
        <authorList>
            <person name="Mochizuki J."/>
            <person name="Kojima H."/>
            <person name="Fukui M."/>
        </authorList>
    </citation>
    <scope>NUCLEOTIDE SEQUENCE [LARGE SCALE GENOMIC DNA]</scope>
    <source>
        <strain evidence="11">SGTM</strain>
    </source>
</reference>
<evidence type="ECO:0000313" key="10">
    <source>
        <dbReference type="EMBL" id="BBO99765.1"/>
    </source>
</evidence>
<dbReference type="PANTHER" id="PTHR30572:SF4">
    <property type="entry name" value="ABC TRANSPORTER PERMEASE YTRF"/>
    <property type="match status" value="1"/>
</dbReference>
<evidence type="ECO:0000256" key="4">
    <source>
        <dbReference type="ARBA" id="ARBA00022989"/>
    </source>
</evidence>
<gene>
    <name evidence="10" type="ORF">SFSGTM_04740</name>
</gene>
<feature type="transmembrane region" description="Helical" evidence="7">
    <location>
        <begin position="364"/>
        <end position="390"/>
    </location>
</feature>
<dbReference type="EMBL" id="AP021881">
    <property type="protein sequence ID" value="BBO99765.1"/>
    <property type="molecule type" value="Genomic_DNA"/>
</dbReference>
<dbReference type="Proteomes" id="UP000463939">
    <property type="component" value="Chromosome"/>
</dbReference>
<dbReference type="InterPro" id="IPR050250">
    <property type="entry name" value="Macrolide_Exporter_MacB"/>
</dbReference>
<dbReference type="AlphaFoldDB" id="A0A809RDN9"/>
<proteinExistence type="inferred from homology"/>
<dbReference type="GO" id="GO:0022857">
    <property type="term" value="F:transmembrane transporter activity"/>
    <property type="evidence" value="ECO:0007669"/>
    <property type="project" value="TreeGrafter"/>
</dbReference>
<dbReference type="Pfam" id="PF02687">
    <property type="entry name" value="FtsX"/>
    <property type="match status" value="1"/>
</dbReference>
<evidence type="ECO:0000256" key="7">
    <source>
        <dbReference type="SAM" id="Phobius"/>
    </source>
</evidence>
<dbReference type="GO" id="GO:0005886">
    <property type="term" value="C:plasma membrane"/>
    <property type="evidence" value="ECO:0007669"/>
    <property type="project" value="UniProtKB-SubCell"/>
</dbReference>
<comment type="subcellular location">
    <subcellularLocation>
        <location evidence="1">Cell membrane</location>
        <topology evidence="1">Multi-pass membrane protein</topology>
    </subcellularLocation>
</comment>
<keyword evidence="3 7" id="KW-0812">Transmembrane</keyword>
<evidence type="ECO:0000256" key="6">
    <source>
        <dbReference type="ARBA" id="ARBA00038076"/>
    </source>
</evidence>
<comment type="similarity">
    <text evidence="6">Belongs to the ABC-4 integral membrane protein family.</text>
</comment>
<evidence type="ECO:0000256" key="1">
    <source>
        <dbReference type="ARBA" id="ARBA00004651"/>
    </source>
</evidence>
<evidence type="ECO:0000259" key="8">
    <source>
        <dbReference type="Pfam" id="PF02687"/>
    </source>
</evidence>
<keyword evidence="11" id="KW-1185">Reference proteome</keyword>
<dbReference type="KEGG" id="sniv:SFSGTM_04740"/>
<dbReference type="RefSeq" id="WP_162083772.1">
    <property type="nucleotide sequence ID" value="NZ_AP021881.1"/>
</dbReference>
<sequence length="407" mass="42693">MNPVAMLAESWRAIIANRMRSFLTMLGMIIGVAAVVLMLAIGQGAQNAINSTISSMGSNLFIVLSGATTSGGQRMGLGTSPTLTMSDAAALAELPNVTAAAPVQPGTAAAVYAGNNWSTSVSGVTPDYLQVRNWVVASGFAFTDADVRGAARVAILGQTVVDNLFGDENPIGKTMRINRSPFTVVGVLEPKGQSLDGRDQDDVIIVPVTTAQRKLFGSQFPGTVRFIMAQASTAEAMPAVEKEMNELLRARHRVAADADADFSVRNLSAMAEASAAATRIMSYVLGAIASISLIVGGIGIMNIMLVSVTERTREIGIRIAIGARHRDILLQFLLEAITISLIGCLIGVGLGMGGAWAVQKLAGFPVVVTFDIALLAFSVAAGVGIFFGFYPARRAALMNPIDALRYQ</sequence>
<evidence type="ECO:0000256" key="2">
    <source>
        <dbReference type="ARBA" id="ARBA00022475"/>
    </source>
</evidence>
<dbReference type="InterPro" id="IPR025857">
    <property type="entry name" value="MacB_PCD"/>
</dbReference>